<evidence type="ECO:0000313" key="2">
    <source>
        <dbReference type="EMBL" id="MAA15233.1"/>
    </source>
</evidence>
<keyword evidence="1" id="KW-1133">Transmembrane helix</keyword>
<name>A0A224YLW3_9ACAR</name>
<reference evidence="2" key="1">
    <citation type="journal article" date="2017" name="Parasit. Vectors">
        <title>Sialotranscriptomics of Rhipicephalus zambeziensis reveals intricate expression profiles of secretory proteins and suggests tight temporal transcriptional regulation during blood-feeding.</title>
        <authorList>
            <person name="de Castro M.H."/>
            <person name="de Klerk D."/>
            <person name="Pienaar R."/>
            <person name="Rees D.J.G."/>
            <person name="Mans B.J."/>
        </authorList>
    </citation>
    <scope>NUCLEOTIDE SEQUENCE</scope>
    <source>
        <tissue evidence="2">Salivary glands</tissue>
    </source>
</reference>
<keyword evidence="1" id="KW-0472">Membrane</keyword>
<protein>
    <submittedName>
        <fullName evidence="2">Lipocalin</fullName>
    </submittedName>
</protein>
<dbReference type="EMBL" id="GFPF01004087">
    <property type="protein sequence ID" value="MAA15233.1"/>
    <property type="molecule type" value="Transcribed_RNA"/>
</dbReference>
<proteinExistence type="predicted"/>
<accession>A0A224YLW3</accession>
<organism evidence="2">
    <name type="scientific">Rhipicephalus zambeziensis</name>
    <dbReference type="NCBI Taxonomy" id="60191"/>
    <lineage>
        <taxon>Eukaryota</taxon>
        <taxon>Metazoa</taxon>
        <taxon>Ecdysozoa</taxon>
        <taxon>Arthropoda</taxon>
        <taxon>Chelicerata</taxon>
        <taxon>Arachnida</taxon>
        <taxon>Acari</taxon>
        <taxon>Parasitiformes</taxon>
        <taxon>Ixodida</taxon>
        <taxon>Ixodoidea</taxon>
        <taxon>Ixodidae</taxon>
        <taxon>Rhipicephalinae</taxon>
        <taxon>Rhipicephalus</taxon>
        <taxon>Rhipicephalus</taxon>
    </lineage>
</organism>
<feature type="transmembrane region" description="Helical" evidence="1">
    <location>
        <begin position="6"/>
        <end position="26"/>
    </location>
</feature>
<dbReference type="AlphaFoldDB" id="A0A224YLW3"/>
<evidence type="ECO:0000256" key="1">
    <source>
        <dbReference type="SAM" id="Phobius"/>
    </source>
</evidence>
<keyword evidence="1" id="KW-0812">Transmembrane</keyword>
<sequence length="139" mass="16575">MREDHMLTIFVFVASIKILGSIKVPLITFPNMRHFLNTTEEIWTYLTSENTKIECKADEKLYLSRVSIEFLRSYYFRMHKMCYSLVGRFDPKHKDIMRIHSPGTTLRNLVFITNVWTRVVLLSNWNVFSTWMKSFPVQS</sequence>